<dbReference type="GeneID" id="100182238"/>
<keyword evidence="1" id="KW-0472">Membrane</keyword>
<name>A0A1W3JM80_CIOIN</name>
<sequence length="155" mass="17256">MEDKYEEDEDDFSNSRPKLSFIVACCFIALLFLQWFVRLVLYGSHTTELGIAPEKHFLLKFVLEMHPLIAGGLSGFATLFVCWALTYFNWLNVGSFPPTPLSPTSPRGRLQSPPNSPTSPKKLGLASLTPFMVSIATSYLVWSLVATESSNATLY</sequence>
<reference evidence="2" key="3">
    <citation type="submission" date="2025-08" db="UniProtKB">
        <authorList>
            <consortium name="Ensembl"/>
        </authorList>
    </citation>
    <scope>IDENTIFICATION</scope>
</reference>
<dbReference type="InParanoid" id="A0A1W3JM80"/>
<feature type="transmembrane region" description="Helical" evidence="1">
    <location>
        <begin position="20"/>
        <end position="41"/>
    </location>
</feature>
<organism evidence="2 3">
    <name type="scientific">Ciona intestinalis</name>
    <name type="common">Transparent sea squirt</name>
    <name type="synonym">Ascidia intestinalis</name>
    <dbReference type="NCBI Taxonomy" id="7719"/>
    <lineage>
        <taxon>Eukaryota</taxon>
        <taxon>Metazoa</taxon>
        <taxon>Chordata</taxon>
        <taxon>Tunicata</taxon>
        <taxon>Ascidiacea</taxon>
        <taxon>Phlebobranchia</taxon>
        <taxon>Cionidae</taxon>
        <taxon>Ciona</taxon>
    </lineage>
</organism>
<dbReference type="RefSeq" id="XP_002125523.1">
    <property type="nucleotide sequence ID" value="XM_002125487.5"/>
</dbReference>
<accession>A0A1W3JM80</accession>
<dbReference type="Proteomes" id="UP000008144">
    <property type="component" value="Chromosome 3"/>
</dbReference>
<reference evidence="3" key="1">
    <citation type="journal article" date="2002" name="Science">
        <title>The draft genome of Ciona intestinalis: insights into chordate and vertebrate origins.</title>
        <authorList>
            <person name="Dehal P."/>
            <person name="Satou Y."/>
            <person name="Campbell R.K."/>
            <person name="Chapman J."/>
            <person name="Degnan B."/>
            <person name="De Tomaso A."/>
            <person name="Davidson B."/>
            <person name="Di Gregorio A."/>
            <person name="Gelpke M."/>
            <person name="Goodstein D.M."/>
            <person name="Harafuji N."/>
            <person name="Hastings K.E."/>
            <person name="Ho I."/>
            <person name="Hotta K."/>
            <person name="Huang W."/>
            <person name="Kawashima T."/>
            <person name="Lemaire P."/>
            <person name="Martinez D."/>
            <person name="Meinertzhagen I.A."/>
            <person name="Necula S."/>
            <person name="Nonaka M."/>
            <person name="Putnam N."/>
            <person name="Rash S."/>
            <person name="Saiga H."/>
            <person name="Satake M."/>
            <person name="Terry A."/>
            <person name="Yamada L."/>
            <person name="Wang H.G."/>
            <person name="Awazu S."/>
            <person name="Azumi K."/>
            <person name="Boore J."/>
            <person name="Branno M."/>
            <person name="Chin-Bow S."/>
            <person name="DeSantis R."/>
            <person name="Doyle S."/>
            <person name="Francino P."/>
            <person name="Keys D.N."/>
            <person name="Haga S."/>
            <person name="Hayashi H."/>
            <person name="Hino K."/>
            <person name="Imai K.S."/>
            <person name="Inaba K."/>
            <person name="Kano S."/>
            <person name="Kobayashi K."/>
            <person name="Kobayashi M."/>
            <person name="Lee B.I."/>
            <person name="Makabe K.W."/>
            <person name="Manohar C."/>
            <person name="Matassi G."/>
            <person name="Medina M."/>
            <person name="Mochizuki Y."/>
            <person name="Mount S."/>
            <person name="Morishita T."/>
            <person name="Miura S."/>
            <person name="Nakayama A."/>
            <person name="Nishizaka S."/>
            <person name="Nomoto H."/>
            <person name="Ohta F."/>
            <person name="Oishi K."/>
            <person name="Rigoutsos I."/>
            <person name="Sano M."/>
            <person name="Sasaki A."/>
            <person name="Sasakura Y."/>
            <person name="Shoguchi E."/>
            <person name="Shin-i T."/>
            <person name="Spagnuolo A."/>
            <person name="Stainier D."/>
            <person name="Suzuki M.M."/>
            <person name="Tassy O."/>
            <person name="Takatori N."/>
            <person name="Tokuoka M."/>
            <person name="Yagi K."/>
            <person name="Yoshizaki F."/>
            <person name="Wada S."/>
            <person name="Zhang C."/>
            <person name="Hyatt P.D."/>
            <person name="Larimer F."/>
            <person name="Detter C."/>
            <person name="Doggett N."/>
            <person name="Glavina T."/>
            <person name="Hawkins T."/>
            <person name="Richardson P."/>
            <person name="Lucas S."/>
            <person name="Kohara Y."/>
            <person name="Levine M."/>
            <person name="Satoh N."/>
            <person name="Rokhsar D.S."/>
        </authorList>
    </citation>
    <scope>NUCLEOTIDE SEQUENCE [LARGE SCALE GENOMIC DNA]</scope>
</reference>
<dbReference type="RefSeq" id="XP_026689379.1">
    <property type="nucleotide sequence ID" value="XM_026833578.1"/>
</dbReference>
<dbReference type="KEGG" id="cin:100182238"/>
<accession>H2XW63</accession>
<keyword evidence="1" id="KW-1133">Transmembrane helix</keyword>
<gene>
    <name evidence="2" type="primary">LOC100182238</name>
</gene>
<keyword evidence="3" id="KW-1185">Reference proteome</keyword>
<dbReference type="RefSeq" id="XP_009857975.1">
    <property type="nucleotide sequence ID" value="XM_009859673.3"/>
</dbReference>
<evidence type="ECO:0000313" key="2">
    <source>
        <dbReference type="Ensembl" id="ENSCINP00000033897.1"/>
    </source>
</evidence>
<reference evidence="2" key="4">
    <citation type="submission" date="2025-09" db="UniProtKB">
        <authorList>
            <consortium name="Ensembl"/>
        </authorList>
    </citation>
    <scope>IDENTIFICATION</scope>
</reference>
<feature type="transmembrane region" description="Helical" evidence="1">
    <location>
        <begin position="61"/>
        <end position="88"/>
    </location>
</feature>
<evidence type="ECO:0000256" key="1">
    <source>
        <dbReference type="SAM" id="Phobius"/>
    </source>
</evidence>
<feature type="transmembrane region" description="Helical" evidence="1">
    <location>
        <begin position="123"/>
        <end position="145"/>
    </location>
</feature>
<dbReference type="EMBL" id="EAAA01001665">
    <property type="status" value="NOT_ANNOTATED_CDS"/>
    <property type="molecule type" value="Genomic_DNA"/>
</dbReference>
<evidence type="ECO:0000313" key="3">
    <source>
        <dbReference type="Proteomes" id="UP000008144"/>
    </source>
</evidence>
<protein>
    <submittedName>
        <fullName evidence="2">Uncharacterized LOC100182238</fullName>
    </submittedName>
</protein>
<dbReference type="AlphaFoldDB" id="A0A1W3JM80"/>
<dbReference type="Ensembl" id="ENSCINT00000031435.1">
    <property type="protein sequence ID" value="ENSCINP00000033897.1"/>
    <property type="gene ID" value="ENSCING00000025088.1"/>
</dbReference>
<keyword evidence="1" id="KW-0812">Transmembrane</keyword>
<proteinExistence type="predicted"/>
<reference evidence="2" key="2">
    <citation type="journal article" date="2008" name="Genome Biol.">
        <title>Improved genome assembly and evidence-based global gene model set for the chordate Ciona intestinalis: new insight into intron and operon populations.</title>
        <authorList>
            <person name="Satou Y."/>
            <person name="Mineta K."/>
            <person name="Ogasawara M."/>
            <person name="Sasakura Y."/>
            <person name="Shoguchi E."/>
            <person name="Ueno K."/>
            <person name="Yamada L."/>
            <person name="Matsumoto J."/>
            <person name="Wasserscheid J."/>
            <person name="Dewar K."/>
            <person name="Wiley G.B."/>
            <person name="Macmil S.L."/>
            <person name="Roe B.A."/>
            <person name="Zeller R.W."/>
            <person name="Hastings K.E."/>
            <person name="Lemaire P."/>
            <person name="Lindquist E."/>
            <person name="Endo T."/>
            <person name="Hotta K."/>
            <person name="Inaba K."/>
        </authorList>
    </citation>
    <scope>NUCLEOTIDE SEQUENCE [LARGE SCALE GENOMIC DNA]</scope>
    <source>
        <strain evidence="2">wild type</strain>
    </source>
</reference>